<gene>
    <name evidence="4" type="ORF">IC230_25245</name>
</gene>
<dbReference type="SMART" id="SM00710">
    <property type="entry name" value="PbH1"/>
    <property type="match status" value="15"/>
</dbReference>
<feature type="chain" id="PRO_5037322725" evidence="1">
    <location>
        <begin position="22"/>
        <end position="948"/>
    </location>
</feature>
<organism evidence="4 5">
    <name type="scientific">Spirosoma validum</name>
    <dbReference type="NCBI Taxonomy" id="2771355"/>
    <lineage>
        <taxon>Bacteria</taxon>
        <taxon>Pseudomonadati</taxon>
        <taxon>Bacteroidota</taxon>
        <taxon>Cytophagia</taxon>
        <taxon>Cytophagales</taxon>
        <taxon>Cytophagaceae</taxon>
        <taxon>Spirosoma</taxon>
    </lineage>
</organism>
<dbReference type="Proteomes" id="UP000653797">
    <property type="component" value="Unassembled WGS sequence"/>
</dbReference>
<evidence type="ECO:0000313" key="4">
    <source>
        <dbReference type="EMBL" id="MBD2756228.1"/>
    </source>
</evidence>
<dbReference type="Pfam" id="PF13229">
    <property type="entry name" value="Beta_helix"/>
    <property type="match status" value="2"/>
</dbReference>
<dbReference type="SUPFAM" id="SSF51126">
    <property type="entry name" value="Pectin lyase-like"/>
    <property type="match status" value="2"/>
</dbReference>
<feature type="domain" description="Right handed beta helix" evidence="2">
    <location>
        <begin position="214"/>
        <end position="349"/>
    </location>
</feature>
<evidence type="ECO:0000256" key="1">
    <source>
        <dbReference type="SAM" id="SignalP"/>
    </source>
</evidence>
<evidence type="ECO:0000259" key="3">
    <source>
        <dbReference type="Pfam" id="PF18962"/>
    </source>
</evidence>
<protein>
    <submittedName>
        <fullName evidence="4">Right-handed parallel beta-helix repeat-containing protein</fullName>
    </submittedName>
</protein>
<reference evidence="4" key="1">
    <citation type="submission" date="2020-09" db="EMBL/GenBank/DDBJ databases">
        <authorList>
            <person name="Kim M.K."/>
        </authorList>
    </citation>
    <scope>NUCLEOTIDE SEQUENCE</scope>
    <source>
        <strain evidence="4">BT704</strain>
    </source>
</reference>
<keyword evidence="5" id="KW-1185">Reference proteome</keyword>
<evidence type="ECO:0000259" key="2">
    <source>
        <dbReference type="Pfam" id="PF13229"/>
    </source>
</evidence>
<comment type="caution">
    <text evidence="4">The sequence shown here is derived from an EMBL/GenBank/DDBJ whole genome shotgun (WGS) entry which is preliminary data.</text>
</comment>
<dbReference type="NCBIfam" id="NF041518">
    <property type="entry name" value="choice_anch_Q"/>
    <property type="match status" value="2"/>
</dbReference>
<proteinExistence type="predicted"/>
<dbReference type="Gene3D" id="2.160.20.10">
    <property type="entry name" value="Single-stranded right-handed beta-helix, Pectin lyase-like"/>
    <property type="match status" value="2"/>
</dbReference>
<dbReference type="AlphaFoldDB" id="A0A927B6L4"/>
<feature type="domain" description="Secretion system C-terminal sorting" evidence="3">
    <location>
        <begin position="874"/>
        <end position="945"/>
    </location>
</feature>
<dbReference type="InterPro" id="IPR011050">
    <property type="entry name" value="Pectin_lyase_fold/virulence"/>
</dbReference>
<dbReference type="EMBL" id="JACXAA010000011">
    <property type="protein sequence ID" value="MBD2756228.1"/>
    <property type="molecule type" value="Genomic_DNA"/>
</dbReference>
<sequence length="948" mass="101296">MKNLVFAIVLFMYANHGFSQSACNCDVTVSQSGYYNVSTMNVQPGQTICIQAGTYSSLTFANLRGSASQPITVKNCGGLVVLDGSGNPSGITFSNSQYFKLTGTGNSQYQYGIKVQRTSSAAAAIGAASLSSDFEIEYVEIAGADYAGIVAKTDPSCDQATWKQNFTMRNVSIHHNYIHDINGKGMILGYNAASLTRSCSGQNVVIYPHDIVGLKVYQNKIDKVGGEGIIYASASDADIYGNLIKTTGTKSSAPGIQLGSNAGGRVYNNQIIGPTGNGIAALGYLGGNQFYNNIVAKSRLNGIYIADKPETIQNSTVLLANNTVVETGGASIRLDNTKSINTVINNALVKPATNVPLSLLQNVRVTDQNNYKGSNATTVLFVDPNAYDYHLLATSTLVNGGQSVSGLGIQTDIEGNPRSANGTPDIGAYEYQLAPVAGCKVTISQNGNYNAAQLGVNPGEKICIQAGTYNRIAIANITGTAANPVTVVNIDGLVTFDGTSNPTGLALNNCKYFKLTGSGDPQYPYGIKVQQTGAGVSGITIASLSDYVEVERVEIAGADFAGIMIKTDPTCDPATWRQNFTMHNVKVHHNYIHDVKGEGLYIGNTFYSQGITRTCDGQSVTLYPHDIVGLQVYQNRTERTGAEGIQYACSSDAEVHHNTVIDTGLSPFALYQSNGIQIGGGAGGRLYNNIIRNSKADGIVVIGHLGNNKIFNNLITDSDEYGIFCDDRTGSIPNTPVIIANNTIIRTRLDGIALFNEINYTTVVNNVIMFPGSGFYIYANEGVPYADQNNFKSTDYNNNTFANIGAGDYHPRAGSPLVDAGRDVGGYGVTFDLDDNRRPANNKYDIGAYEYGSTANARMAYEDYVEPTVALTAYPSPCVNKLTIQLKSKQLIKKIDVYALNSEAVMQVTPEKPASIVELSVSSLTGGMYLVRVTDSDDQLISTKFVKQ</sequence>
<keyword evidence="1" id="KW-0732">Signal</keyword>
<feature type="domain" description="Right handed beta helix" evidence="2">
    <location>
        <begin position="644"/>
        <end position="794"/>
    </location>
</feature>
<name>A0A927B6L4_9BACT</name>
<dbReference type="InterPro" id="IPR039448">
    <property type="entry name" value="Beta_helix"/>
</dbReference>
<dbReference type="InterPro" id="IPR059226">
    <property type="entry name" value="Choice_anch_Q_dom"/>
</dbReference>
<accession>A0A927B6L4</accession>
<evidence type="ECO:0000313" key="5">
    <source>
        <dbReference type="Proteomes" id="UP000653797"/>
    </source>
</evidence>
<dbReference type="RefSeq" id="WP_191041848.1">
    <property type="nucleotide sequence ID" value="NZ_JACXAA010000011.1"/>
</dbReference>
<feature type="signal peptide" evidence="1">
    <location>
        <begin position="1"/>
        <end position="21"/>
    </location>
</feature>
<dbReference type="InterPro" id="IPR012334">
    <property type="entry name" value="Pectin_lyas_fold"/>
</dbReference>
<dbReference type="InterPro" id="IPR026444">
    <property type="entry name" value="Secre_tail"/>
</dbReference>
<dbReference type="InterPro" id="IPR006626">
    <property type="entry name" value="PbH1"/>
</dbReference>
<dbReference type="Pfam" id="PF18962">
    <property type="entry name" value="Por_Secre_tail"/>
    <property type="match status" value="1"/>
</dbReference>
<dbReference type="NCBIfam" id="TIGR04183">
    <property type="entry name" value="Por_Secre_tail"/>
    <property type="match status" value="1"/>
</dbReference>